<evidence type="ECO:0000256" key="1">
    <source>
        <dbReference type="SAM" id="MobiDB-lite"/>
    </source>
</evidence>
<evidence type="ECO:0000313" key="2">
    <source>
        <dbReference type="EMBL" id="SPC74203.1"/>
    </source>
</evidence>
<dbReference type="AlphaFoldDB" id="A0A2N9EHF8"/>
<reference evidence="2" key="1">
    <citation type="submission" date="2018-02" db="EMBL/GenBank/DDBJ databases">
        <authorList>
            <person name="Cohen D.B."/>
            <person name="Kent A.D."/>
        </authorList>
    </citation>
    <scope>NUCLEOTIDE SEQUENCE</scope>
</reference>
<protein>
    <submittedName>
        <fullName evidence="2">Uncharacterized protein</fullName>
    </submittedName>
</protein>
<gene>
    <name evidence="2" type="ORF">FSB_LOCUS2085</name>
</gene>
<feature type="region of interest" description="Disordered" evidence="1">
    <location>
        <begin position="346"/>
        <end position="377"/>
    </location>
</feature>
<dbReference type="PANTHER" id="PTHR33318">
    <property type="entry name" value="ASPARTYL/GLUTAMYL-TRNA(ASN/GLN) AMIDOTRANSFERASE SUBUNIT"/>
    <property type="match status" value="1"/>
</dbReference>
<dbReference type="PANTHER" id="PTHR33318:SF22">
    <property type="entry name" value="SUPPRESSOR PROTEIN SRP40-LIKE ISOFORM X1"/>
    <property type="match status" value="1"/>
</dbReference>
<proteinExistence type="predicted"/>
<feature type="compositionally biased region" description="Basic and acidic residues" evidence="1">
    <location>
        <begin position="90"/>
        <end position="110"/>
    </location>
</feature>
<name>A0A2N9EHF8_FAGSY</name>
<dbReference type="GO" id="GO:0007142">
    <property type="term" value="P:male meiosis II"/>
    <property type="evidence" value="ECO:0007669"/>
    <property type="project" value="InterPro"/>
</dbReference>
<feature type="region of interest" description="Disordered" evidence="1">
    <location>
        <begin position="89"/>
        <end position="110"/>
    </location>
</feature>
<dbReference type="InterPro" id="IPR039300">
    <property type="entry name" value="JASON"/>
</dbReference>
<sequence length="398" mass="44307">MVCFLACFGTCKRPQHRKLACLTPSTHQSTHGISIEPSQPTEPLKQEDIEEPINLISESNPRKKVTFDLNVKTNEKQCTKEVINTLVESNETKESEKKEEKAKESKSFSDLIREESSESLFSLSYPTNHRYQNCADCEDEFEDIDLVESEFADVEGDVGGDNQTFVQEESSGSLFSLSIDSRKYVRAIEIGEKEVNSPMPLVHTSPDKELKTIGLNPNAGERSQYVHSVLNPIENLTQLKAVQAKTTTPSKNQAKENINLEPHFNIAASPEPCFKQLNCNLRSKSNDLKLAEQEIAVDTSLSSWPILGALTIEELRKCSASTSPRRARSQSPDDTPIIGTVGSYWTHTGQSMNPGSGSSGRGFTNTGSKKIEDEKMKWNSTPFEARLERVMERGTAEL</sequence>
<dbReference type="EMBL" id="OIVN01000097">
    <property type="protein sequence ID" value="SPC74203.1"/>
    <property type="molecule type" value="Genomic_DNA"/>
</dbReference>
<organism evidence="2">
    <name type="scientific">Fagus sylvatica</name>
    <name type="common">Beechnut</name>
    <dbReference type="NCBI Taxonomy" id="28930"/>
    <lineage>
        <taxon>Eukaryota</taxon>
        <taxon>Viridiplantae</taxon>
        <taxon>Streptophyta</taxon>
        <taxon>Embryophyta</taxon>
        <taxon>Tracheophyta</taxon>
        <taxon>Spermatophyta</taxon>
        <taxon>Magnoliopsida</taxon>
        <taxon>eudicotyledons</taxon>
        <taxon>Gunneridae</taxon>
        <taxon>Pentapetalae</taxon>
        <taxon>rosids</taxon>
        <taxon>fabids</taxon>
        <taxon>Fagales</taxon>
        <taxon>Fagaceae</taxon>
        <taxon>Fagus</taxon>
    </lineage>
</organism>
<accession>A0A2N9EHF8</accession>
<feature type="compositionally biased region" description="Polar residues" evidence="1">
    <location>
        <begin position="346"/>
        <end position="368"/>
    </location>
</feature>